<name>A0A7C0XB82_UNCW3</name>
<evidence type="ECO:0000313" key="2">
    <source>
        <dbReference type="EMBL" id="HDM90347.1"/>
    </source>
</evidence>
<sequence length="326" mass="36130">MKAVIPVAGLGTRLRPHTFTVPKPLLHVAGKPIIAHIIDNISDLPIEEIILVYGKNGESVVEFVRDYWKGPVKGVLQEELLGLGHAVYQTKDLIGESDKLLVILGDTIIEGENIKNAALDRDFIAVKEVDDPRRFGVVELDEEGYVRGVEEKPDRPRSNLAIVGLYYFTSPGLLFEGLNYIMEKDIKTKGEYQLTDALAYMLRKGWRPLAVRIEGWYDCGKPETLLETNRILLEKKGEKYDIPGSLIVPPVFVEKDVVIENSIIGPYVSIASGARISNSIITDSIINREAVVENISMTSSILGQKAQVRGGSRKFNVGDFSKVELG</sequence>
<dbReference type="Gene3D" id="3.90.550.10">
    <property type="entry name" value="Spore Coat Polysaccharide Biosynthesis Protein SpsA, Chain A"/>
    <property type="match status" value="1"/>
</dbReference>
<gene>
    <name evidence="2" type="ORF">ENG67_03950</name>
</gene>
<dbReference type="AlphaFoldDB" id="A0A7C0XB82"/>
<organism evidence="2">
    <name type="scientific">candidate division WOR-3 bacterium</name>
    <dbReference type="NCBI Taxonomy" id="2052148"/>
    <lineage>
        <taxon>Bacteria</taxon>
        <taxon>Bacteria division WOR-3</taxon>
    </lineage>
</organism>
<keyword evidence="2" id="KW-0808">Transferase</keyword>
<dbReference type="PANTHER" id="PTHR42883">
    <property type="entry name" value="GLUCOSE-1-PHOSPHATE THYMIDYLTRANSFERASE"/>
    <property type="match status" value="1"/>
</dbReference>
<reference evidence="2" key="1">
    <citation type="journal article" date="2020" name="mSystems">
        <title>Genome- and Community-Level Interaction Insights into Carbon Utilization and Element Cycling Functions of Hydrothermarchaeota in Hydrothermal Sediment.</title>
        <authorList>
            <person name="Zhou Z."/>
            <person name="Liu Y."/>
            <person name="Xu W."/>
            <person name="Pan J."/>
            <person name="Luo Z.H."/>
            <person name="Li M."/>
        </authorList>
    </citation>
    <scope>NUCLEOTIDE SEQUENCE [LARGE SCALE GENOMIC DNA]</scope>
    <source>
        <strain evidence="2">HyVt-237</strain>
    </source>
</reference>
<feature type="domain" description="Nucleotidyl transferase" evidence="1">
    <location>
        <begin position="2"/>
        <end position="233"/>
    </location>
</feature>
<protein>
    <submittedName>
        <fullName evidence="2">Nucleotidyl transferase</fullName>
    </submittedName>
</protein>
<dbReference type="GO" id="GO:0016740">
    <property type="term" value="F:transferase activity"/>
    <property type="evidence" value="ECO:0007669"/>
    <property type="project" value="UniProtKB-KW"/>
</dbReference>
<dbReference type="InterPro" id="IPR005835">
    <property type="entry name" value="NTP_transferase_dom"/>
</dbReference>
<dbReference type="SUPFAM" id="SSF53448">
    <property type="entry name" value="Nucleotide-diphospho-sugar transferases"/>
    <property type="match status" value="1"/>
</dbReference>
<dbReference type="InterPro" id="IPR029044">
    <property type="entry name" value="Nucleotide-diphossugar_trans"/>
</dbReference>
<dbReference type="EMBL" id="DRBW01000158">
    <property type="protein sequence ID" value="HDM90347.1"/>
    <property type="molecule type" value="Genomic_DNA"/>
</dbReference>
<dbReference type="Pfam" id="PF00483">
    <property type="entry name" value="NTP_transferase"/>
    <property type="match status" value="1"/>
</dbReference>
<dbReference type="Proteomes" id="UP000885931">
    <property type="component" value="Unassembled WGS sequence"/>
</dbReference>
<dbReference type="PANTHER" id="PTHR42883:SF2">
    <property type="entry name" value="THYMIDYLYLTRANSFERASE"/>
    <property type="match status" value="1"/>
</dbReference>
<evidence type="ECO:0000259" key="1">
    <source>
        <dbReference type="Pfam" id="PF00483"/>
    </source>
</evidence>
<proteinExistence type="predicted"/>
<comment type="caution">
    <text evidence="2">The sequence shown here is derived from an EMBL/GenBank/DDBJ whole genome shotgun (WGS) entry which is preliminary data.</text>
</comment>
<accession>A0A7C0XB82</accession>